<keyword evidence="1" id="KW-0175">Coiled coil</keyword>
<dbReference type="RefSeq" id="XP_008079604.1">
    <property type="nucleotide sequence ID" value="XM_008081413.1"/>
</dbReference>
<reference evidence="2 3" key="1">
    <citation type="journal article" date="2013" name="BMC Genomics">
        <title>Genomics-driven discovery of the pneumocandin biosynthetic gene cluster in the fungus Glarea lozoyensis.</title>
        <authorList>
            <person name="Chen L."/>
            <person name="Yue Q."/>
            <person name="Zhang X."/>
            <person name="Xiang M."/>
            <person name="Wang C."/>
            <person name="Li S."/>
            <person name="Che Y."/>
            <person name="Ortiz-Lopez F.J."/>
            <person name="Bills G.F."/>
            <person name="Liu X."/>
            <person name="An Z."/>
        </authorList>
    </citation>
    <scope>NUCLEOTIDE SEQUENCE [LARGE SCALE GENOMIC DNA]</scope>
    <source>
        <strain evidence="3">ATCC 20868 / MF5171</strain>
    </source>
</reference>
<protein>
    <submittedName>
        <fullName evidence="2">Uncharacterized protein</fullName>
    </submittedName>
</protein>
<gene>
    <name evidence="2" type="ORF">GLAREA_05999</name>
</gene>
<name>S3D3C1_GLAL2</name>
<dbReference type="GeneID" id="19465053"/>
<dbReference type="OrthoDB" id="3553363at2759"/>
<organism evidence="2 3">
    <name type="scientific">Glarea lozoyensis (strain ATCC 20868 / MF5171)</name>
    <dbReference type="NCBI Taxonomy" id="1116229"/>
    <lineage>
        <taxon>Eukaryota</taxon>
        <taxon>Fungi</taxon>
        <taxon>Dikarya</taxon>
        <taxon>Ascomycota</taxon>
        <taxon>Pezizomycotina</taxon>
        <taxon>Leotiomycetes</taxon>
        <taxon>Helotiales</taxon>
        <taxon>Helotiaceae</taxon>
        <taxon>Glarea</taxon>
    </lineage>
</organism>
<dbReference type="PANTHER" id="PTHR33488">
    <property type="entry name" value="ZGC:162509"/>
    <property type="match status" value="1"/>
</dbReference>
<proteinExistence type="predicted"/>
<dbReference type="STRING" id="1116229.S3D3C1"/>
<dbReference type="KEGG" id="glz:GLAREA_05999"/>
<dbReference type="HOGENOM" id="CLU_577418_0_0_1"/>
<evidence type="ECO:0000313" key="2">
    <source>
        <dbReference type="EMBL" id="EPE32987.1"/>
    </source>
</evidence>
<feature type="coiled-coil region" evidence="1">
    <location>
        <begin position="275"/>
        <end position="333"/>
    </location>
</feature>
<dbReference type="Proteomes" id="UP000016922">
    <property type="component" value="Unassembled WGS sequence"/>
</dbReference>
<dbReference type="PANTHER" id="PTHR33488:SF2">
    <property type="entry name" value="EARLY ENDOSOME ANTIGEN 1-LIKE"/>
    <property type="match status" value="1"/>
</dbReference>
<sequence>MNHNHADHSPEKMELIVAEVKRVQTNSISVLETDWAMTLGSAPVAIVIIGRCILLSSTPNAVTLTLSDNKSSRKLESKYLRVNLVDIAQVGRSAFMDAEIGMAKISVLSQDLGRNLDNLSKLLRLPPSVTSAKFVEIQLKALGDKAIACEEEAKRIAGIFKAWRDKTDTLHLAVQEEAVGTQVALTKAETKLKFEREKVDKSKLAKDVAARELGFQQYKLGQAYATREHVGDELSGDAGVAMSAGIGIASTIHPLLGLSLAAITVFGIWAVDDKCETAEKKHEEKLRALKEAQLQEELARVEVEEFLKSGKSLDRIKDVLHLALGNLQELQNEIACLLLFFSNVVSFVDVLMNIYRGEFTEYMGALGSNEINDTAIMAVLEQMVQPVTTSIKCQFLVMHHVASAYHTISNKHIMPGFVEISSLGLTSTSLTEQDIDAKKTKLIKYQQENAPSVRAIAQDAQKALKLNIFSITQEAMQGLMISS</sequence>
<evidence type="ECO:0000313" key="3">
    <source>
        <dbReference type="Proteomes" id="UP000016922"/>
    </source>
</evidence>
<evidence type="ECO:0000256" key="1">
    <source>
        <dbReference type="SAM" id="Coils"/>
    </source>
</evidence>
<dbReference type="OMA" id="THEMSKP"/>
<keyword evidence="3" id="KW-1185">Reference proteome</keyword>
<dbReference type="AlphaFoldDB" id="S3D3C1"/>
<dbReference type="EMBL" id="KE145358">
    <property type="protein sequence ID" value="EPE32987.1"/>
    <property type="molecule type" value="Genomic_DNA"/>
</dbReference>
<accession>S3D3C1</accession>